<sequence length="660" mass="70477">MTGPVHPALRIAALTTAAALALSASSAAIGQCIPGIACPFTVKGKKGPFVQAEVTSDILAKADKEVSTNLANGETLNAASINKGANSGAGISMPLTEKALFQILDRVRTPWPYRAPPSISLRMTGTAVYSPVAHPDNVIVIPVGLLMHAQSDDEVAWVVAHEFAHIAMAHFSRAASQRRLRSNVDRITGCAQLGLMLADVRISKNGNNFQAQRANDKHLAALSTQIWAKENIVDDFLEIYNQGLSRRHEDQADALGIDLALKAGYSDAGFGTALAFLQQEEARAGTFFEQFGNEFSGYMKVASGQALAQFADGGNASNIFQQWTDGLMRNAESIIFKKIKNVLTASHRPAKQRQAGMTKYMDNAYAAMEPKDPTESWLGAVRMTPEFKEAEVTVRAVDSARAAIPAAPCDLEKPECEASVSAGAGKALAAVQPALTTRYRGTPLVANTVAFLNYALGNLPEADRMYDIADRVGTAPPPAPAPAKPVVRKGKAKAKVAAPALSPQPAAPFTPDPYMQQSLDGFDEHVKLLVRMKNYTKALTVIAMAKSRFQDDNRFLPSLITIAAQTKDVDRLTDAVQRCYASSDPALVQACEFSFMNPQQQDQFAALSPADQDKLMGSLARASADARKGTSCGLPSATEVKAAEKGVDIEAADAADDDDE</sequence>
<evidence type="ECO:0000256" key="8">
    <source>
        <dbReference type="SAM" id="SignalP"/>
    </source>
</evidence>
<dbReference type="InterPro" id="IPR001915">
    <property type="entry name" value="Peptidase_M48"/>
</dbReference>
<feature type="signal peptide" evidence="8">
    <location>
        <begin position="1"/>
        <end position="27"/>
    </location>
</feature>
<dbReference type="EMBL" id="JBHRVU010000004">
    <property type="protein sequence ID" value="MFC3442054.1"/>
    <property type="molecule type" value="Genomic_DNA"/>
</dbReference>
<evidence type="ECO:0000256" key="4">
    <source>
        <dbReference type="ARBA" id="ARBA00022801"/>
    </source>
</evidence>
<keyword evidence="4 10" id="KW-0378">Hydrolase</keyword>
<evidence type="ECO:0000256" key="6">
    <source>
        <dbReference type="ARBA" id="ARBA00023049"/>
    </source>
</evidence>
<evidence type="ECO:0000256" key="7">
    <source>
        <dbReference type="SAM" id="MobiDB-lite"/>
    </source>
</evidence>
<evidence type="ECO:0000256" key="3">
    <source>
        <dbReference type="ARBA" id="ARBA00022723"/>
    </source>
</evidence>
<organism evidence="10 11">
    <name type="scientific">Sphingobium rhizovicinum</name>
    <dbReference type="NCBI Taxonomy" id="432308"/>
    <lineage>
        <taxon>Bacteria</taxon>
        <taxon>Pseudomonadati</taxon>
        <taxon>Pseudomonadota</taxon>
        <taxon>Alphaproteobacteria</taxon>
        <taxon>Sphingomonadales</taxon>
        <taxon>Sphingomonadaceae</taxon>
        <taxon>Sphingobium</taxon>
    </lineage>
</organism>
<gene>
    <name evidence="10" type="ORF">ACFOKF_12830</name>
</gene>
<accession>A0ABV7NF03</accession>
<dbReference type="PANTHER" id="PTHR22726:SF1">
    <property type="entry name" value="METALLOENDOPEPTIDASE OMA1, MITOCHONDRIAL"/>
    <property type="match status" value="1"/>
</dbReference>
<evidence type="ECO:0000256" key="5">
    <source>
        <dbReference type="ARBA" id="ARBA00022833"/>
    </source>
</evidence>
<protein>
    <submittedName>
        <fullName evidence="10">M48 family metalloprotease</fullName>
        <ecNumber evidence="10">3.4.24.-</ecNumber>
    </submittedName>
</protein>
<comment type="cofactor">
    <cofactor evidence="1">
        <name>Zn(2+)</name>
        <dbReference type="ChEBI" id="CHEBI:29105"/>
    </cofactor>
</comment>
<comment type="caution">
    <text evidence="10">The sequence shown here is derived from an EMBL/GenBank/DDBJ whole genome shotgun (WGS) entry which is preliminary data.</text>
</comment>
<dbReference type="Pfam" id="PF01435">
    <property type="entry name" value="Peptidase_M48"/>
    <property type="match status" value="1"/>
</dbReference>
<feature type="domain" description="Peptidase M48" evidence="9">
    <location>
        <begin position="135"/>
        <end position="270"/>
    </location>
</feature>
<evidence type="ECO:0000313" key="10">
    <source>
        <dbReference type="EMBL" id="MFC3442054.1"/>
    </source>
</evidence>
<dbReference type="PANTHER" id="PTHR22726">
    <property type="entry name" value="METALLOENDOPEPTIDASE OMA1"/>
    <property type="match status" value="1"/>
</dbReference>
<evidence type="ECO:0000313" key="11">
    <source>
        <dbReference type="Proteomes" id="UP001595681"/>
    </source>
</evidence>
<dbReference type="GO" id="GO:0008237">
    <property type="term" value="F:metallopeptidase activity"/>
    <property type="evidence" value="ECO:0007669"/>
    <property type="project" value="UniProtKB-KW"/>
</dbReference>
<keyword evidence="2" id="KW-0645">Protease</keyword>
<reference evidence="11" key="1">
    <citation type="journal article" date="2019" name="Int. J. Syst. Evol. Microbiol.">
        <title>The Global Catalogue of Microorganisms (GCM) 10K type strain sequencing project: providing services to taxonomists for standard genome sequencing and annotation.</title>
        <authorList>
            <consortium name="The Broad Institute Genomics Platform"/>
            <consortium name="The Broad Institute Genome Sequencing Center for Infectious Disease"/>
            <person name="Wu L."/>
            <person name="Ma J."/>
        </authorList>
    </citation>
    <scope>NUCLEOTIDE SEQUENCE [LARGE SCALE GENOMIC DNA]</scope>
    <source>
        <strain evidence="11">CCM 7491</strain>
    </source>
</reference>
<feature type="chain" id="PRO_5045140957" evidence="8">
    <location>
        <begin position="28"/>
        <end position="660"/>
    </location>
</feature>
<keyword evidence="11" id="KW-1185">Reference proteome</keyword>
<feature type="region of interest" description="Disordered" evidence="7">
    <location>
        <begin position="618"/>
        <end position="637"/>
    </location>
</feature>
<dbReference type="Gene3D" id="3.30.2010.10">
    <property type="entry name" value="Metalloproteases ('zincins'), catalytic domain"/>
    <property type="match status" value="1"/>
</dbReference>
<keyword evidence="8" id="KW-0732">Signal</keyword>
<evidence type="ECO:0000256" key="1">
    <source>
        <dbReference type="ARBA" id="ARBA00001947"/>
    </source>
</evidence>
<proteinExistence type="predicted"/>
<dbReference type="RefSeq" id="WP_380796085.1">
    <property type="nucleotide sequence ID" value="NZ_JBHRVU010000004.1"/>
</dbReference>
<evidence type="ECO:0000259" key="9">
    <source>
        <dbReference type="Pfam" id="PF01435"/>
    </source>
</evidence>
<evidence type="ECO:0000256" key="2">
    <source>
        <dbReference type="ARBA" id="ARBA00022670"/>
    </source>
</evidence>
<dbReference type="EC" id="3.4.24.-" evidence="10"/>
<keyword evidence="5" id="KW-0862">Zinc</keyword>
<keyword evidence="3" id="KW-0479">Metal-binding</keyword>
<dbReference type="InterPro" id="IPR051156">
    <property type="entry name" value="Mito/Outer_Membr_Metalloprot"/>
</dbReference>
<keyword evidence="6 10" id="KW-0482">Metalloprotease</keyword>
<name>A0ABV7NF03_9SPHN</name>
<dbReference type="Proteomes" id="UP001595681">
    <property type="component" value="Unassembled WGS sequence"/>
</dbReference>